<protein>
    <submittedName>
        <fullName evidence="1">Uncharacterized protein</fullName>
    </submittedName>
</protein>
<sequence>MGVFSRFTQALRGTPVRKLTHPITAEQHAALAEADWTELTANERAVLRSYWYAAIASLNHYYEVSQENATVAMLLASYLADPEADALMGDEVQAP</sequence>
<proteinExistence type="predicted"/>
<comment type="caution">
    <text evidence="1">The sequence shown here is derived from an EMBL/GenBank/DDBJ whole genome shotgun (WGS) entry which is preliminary data.</text>
</comment>
<name>A0A2P8FFH4_9RHOB</name>
<dbReference type="Proteomes" id="UP000240418">
    <property type="component" value="Unassembled WGS sequence"/>
</dbReference>
<reference evidence="1 2" key="1">
    <citation type="submission" date="2018-03" db="EMBL/GenBank/DDBJ databases">
        <title>Genomic Encyclopedia of Archaeal and Bacterial Type Strains, Phase II (KMG-II): from individual species to whole genera.</title>
        <authorList>
            <person name="Goeker M."/>
        </authorList>
    </citation>
    <scope>NUCLEOTIDE SEQUENCE [LARGE SCALE GENOMIC DNA]</scope>
    <source>
        <strain evidence="1 2">DSM 100673</strain>
    </source>
</reference>
<dbReference type="EMBL" id="PYGJ01000003">
    <property type="protein sequence ID" value="PSL20475.1"/>
    <property type="molecule type" value="Genomic_DNA"/>
</dbReference>
<accession>A0A2P8FFH4</accession>
<evidence type="ECO:0000313" key="1">
    <source>
        <dbReference type="EMBL" id="PSL20475.1"/>
    </source>
</evidence>
<keyword evidence="2" id="KW-1185">Reference proteome</keyword>
<gene>
    <name evidence="1" type="ORF">CLV88_103118</name>
</gene>
<dbReference type="AlphaFoldDB" id="A0A2P8FFH4"/>
<evidence type="ECO:0000313" key="2">
    <source>
        <dbReference type="Proteomes" id="UP000240418"/>
    </source>
</evidence>
<organism evidence="1 2">
    <name type="scientific">Shimia abyssi</name>
    <dbReference type="NCBI Taxonomy" id="1662395"/>
    <lineage>
        <taxon>Bacteria</taxon>
        <taxon>Pseudomonadati</taxon>
        <taxon>Pseudomonadota</taxon>
        <taxon>Alphaproteobacteria</taxon>
        <taxon>Rhodobacterales</taxon>
        <taxon>Roseobacteraceae</taxon>
    </lineage>
</organism>